<gene>
    <name evidence="2" type="ORF">IPJ38_12295</name>
</gene>
<dbReference type="EMBL" id="JADJMS010000024">
    <property type="protein sequence ID" value="MBK7415774.1"/>
    <property type="molecule type" value="Genomic_DNA"/>
</dbReference>
<evidence type="ECO:0000259" key="1">
    <source>
        <dbReference type="PROSITE" id="PS51737"/>
    </source>
</evidence>
<reference evidence="2 3" key="1">
    <citation type="submission" date="2020-10" db="EMBL/GenBank/DDBJ databases">
        <title>Connecting structure to function with the recovery of over 1000 high-quality activated sludge metagenome-assembled genomes encoding full-length rRNA genes using long-read sequencing.</title>
        <authorList>
            <person name="Singleton C.M."/>
            <person name="Petriglieri F."/>
            <person name="Kristensen J.M."/>
            <person name="Kirkegaard R.H."/>
            <person name="Michaelsen T.Y."/>
            <person name="Andersen M.H."/>
            <person name="Karst S.M."/>
            <person name="Dueholm M.S."/>
            <person name="Nielsen P.H."/>
            <person name="Albertsen M."/>
        </authorList>
    </citation>
    <scope>NUCLEOTIDE SEQUENCE [LARGE SCALE GENOMIC DNA]</scope>
    <source>
        <strain evidence="2">EsbW_18-Q3-R4-48_BATAC.463</strain>
    </source>
</reference>
<dbReference type="Pfam" id="PF07508">
    <property type="entry name" value="Recombinase"/>
    <property type="match status" value="1"/>
</dbReference>
<dbReference type="Gene3D" id="3.90.1750.20">
    <property type="entry name" value="Putative Large Serine Recombinase, Chain B, Domain 2"/>
    <property type="match status" value="1"/>
</dbReference>
<dbReference type="InterPro" id="IPR038109">
    <property type="entry name" value="DNA_bind_recomb_sf"/>
</dbReference>
<comment type="caution">
    <text evidence="2">The sequence shown here is derived from an EMBL/GenBank/DDBJ whole genome shotgun (WGS) entry which is preliminary data.</text>
</comment>
<dbReference type="PROSITE" id="PS51737">
    <property type="entry name" value="RECOMBINASE_DNA_BIND"/>
    <property type="match status" value="1"/>
</dbReference>
<evidence type="ECO:0000313" key="3">
    <source>
        <dbReference type="Proteomes" id="UP000739411"/>
    </source>
</evidence>
<feature type="non-terminal residue" evidence="2">
    <location>
        <position position="165"/>
    </location>
</feature>
<dbReference type="PANTHER" id="PTHR30461">
    <property type="entry name" value="DNA-INVERTASE FROM LAMBDOID PROPHAGE"/>
    <property type="match status" value="1"/>
</dbReference>
<dbReference type="GO" id="GO:0000150">
    <property type="term" value="F:DNA strand exchange activity"/>
    <property type="evidence" value="ECO:0007669"/>
    <property type="project" value="InterPro"/>
</dbReference>
<dbReference type="AlphaFoldDB" id="A0A935MTL0"/>
<dbReference type="GO" id="GO:0003677">
    <property type="term" value="F:DNA binding"/>
    <property type="evidence" value="ECO:0007669"/>
    <property type="project" value="InterPro"/>
</dbReference>
<name>A0A935MTL0_9RHOO</name>
<dbReference type="InterPro" id="IPR011109">
    <property type="entry name" value="DNA_bind_recombinase_dom"/>
</dbReference>
<dbReference type="Proteomes" id="UP000739411">
    <property type="component" value="Unassembled WGS sequence"/>
</dbReference>
<sequence length="165" mass="18852">MLTDISGSRNRKKKRLEIDPAEAMIVRNIYALYLNGHQGRTMGIKEIVKYLTERGQLMRGSDWSIQKMHDILSSRTYLGEHYFNVRNSKTGETRPPAEWIMVKAEPIVDIEMFTQVAALREARSPKANPPRRTTSPNLLTGLLKCGCGHHITAVTGKSGRYRYYK</sequence>
<organism evidence="2 3">
    <name type="scientific">Candidatus Dechloromonas phosphorivorans</name>
    <dbReference type="NCBI Taxonomy" id="2899244"/>
    <lineage>
        <taxon>Bacteria</taxon>
        <taxon>Pseudomonadati</taxon>
        <taxon>Pseudomonadota</taxon>
        <taxon>Betaproteobacteria</taxon>
        <taxon>Rhodocyclales</taxon>
        <taxon>Azonexaceae</taxon>
        <taxon>Dechloromonas</taxon>
    </lineage>
</organism>
<proteinExistence type="predicted"/>
<feature type="domain" description="Recombinase" evidence="1">
    <location>
        <begin position="1"/>
        <end position="126"/>
    </location>
</feature>
<dbReference type="InterPro" id="IPR050639">
    <property type="entry name" value="SSR_resolvase"/>
</dbReference>
<evidence type="ECO:0000313" key="2">
    <source>
        <dbReference type="EMBL" id="MBK7415774.1"/>
    </source>
</evidence>
<protein>
    <submittedName>
        <fullName evidence="2">Recombinase family protein</fullName>
    </submittedName>
</protein>
<dbReference type="PANTHER" id="PTHR30461:SF23">
    <property type="entry name" value="DNA RECOMBINASE-RELATED"/>
    <property type="match status" value="1"/>
</dbReference>
<accession>A0A935MTL0</accession>